<dbReference type="KEGG" id="bfm:BP422_07905"/>
<evidence type="ECO:0000313" key="3">
    <source>
        <dbReference type="Proteomes" id="UP000197781"/>
    </source>
</evidence>
<dbReference type="GO" id="GO:0051213">
    <property type="term" value="F:dioxygenase activity"/>
    <property type="evidence" value="ECO:0007669"/>
    <property type="project" value="UniProtKB-KW"/>
</dbReference>
<proteinExistence type="predicted"/>
<dbReference type="InterPro" id="IPR037523">
    <property type="entry name" value="VOC_core"/>
</dbReference>
<feature type="domain" description="VOC" evidence="1">
    <location>
        <begin position="4"/>
        <end position="118"/>
    </location>
</feature>
<organism evidence="2 3">
    <name type="scientific">Brevibacillus formosus</name>
    <dbReference type="NCBI Taxonomy" id="54913"/>
    <lineage>
        <taxon>Bacteria</taxon>
        <taxon>Bacillati</taxon>
        <taxon>Bacillota</taxon>
        <taxon>Bacilli</taxon>
        <taxon>Bacillales</taxon>
        <taxon>Paenibacillaceae</taxon>
        <taxon>Brevibacillus</taxon>
    </lineage>
</organism>
<dbReference type="EMBL" id="CP018145">
    <property type="protein sequence ID" value="ASJ53492.1"/>
    <property type="molecule type" value="Genomic_DNA"/>
</dbReference>
<gene>
    <name evidence="2" type="ORF">BP422_07905</name>
</gene>
<name>A0A220MEW4_9BACL</name>
<dbReference type="Gene3D" id="3.10.180.10">
    <property type="entry name" value="2,3-Dihydroxybiphenyl 1,2-Dioxygenase, domain 1"/>
    <property type="match status" value="1"/>
</dbReference>
<dbReference type="Proteomes" id="UP000197781">
    <property type="component" value="Chromosome"/>
</dbReference>
<dbReference type="RefSeq" id="WP_088907290.1">
    <property type="nucleotide sequence ID" value="NZ_CP018145.1"/>
</dbReference>
<sequence>MITHFSKLTLQTVSIQGVHQVYADRLGFPISSQSDKQITFQVTPDFRLTFEEVYEPISPAHIAFQVPYSLFHESAKKIKESGLLIVRWEDGHDIDQEKGRMNLYFRDGDGNLLEIIAHEYVSEEVVLPSTPLHILYLREVGCPVESVPVFTQWLKSNIGMKTYEDGDIFNFVIGGTAHIVATWKNRPWIPIAMKALPPKMHVTFGTPDQAFLQKVRRRFEKSNVLFHSDTHELTFVREGYSFSVIHTPDYAPDIPSKLQLPLSIST</sequence>
<reference evidence="2 3" key="1">
    <citation type="submission" date="2016-11" db="EMBL/GenBank/DDBJ databases">
        <authorList>
            <person name="Jaros S."/>
            <person name="Januszkiewicz K."/>
            <person name="Wedrychowicz H."/>
        </authorList>
    </citation>
    <scope>NUCLEOTIDE SEQUENCE [LARGE SCALE GENOMIC DNA]</scope>
    <source>
        <strain evidence="2 3">NF2</strain>
    </source>
</reference>
<dbReference type="SUPFAM" id="SSF54593">
    <property type="entry name" value="Glyoxalase/Bleomycin resistance protein/Dihydroxybiphenyl dioxygenase"/>
    <property type="match status" value="1"/>
</dbReference>
<dbReference type="PROSITE" id="PS51819">
    <property type="entry name" value="VOC"/>
    <property type="match status" value="1"/>
</dbReference>
<dbReference type="AlphaFoldDB" id="A0A220MEW4"/>
<evidence type="ECO:0000259" key="1">
    <source>
        <dbReference type="PROSITE" id="PS51819"/>
    </source>
</evidence>
<accession>A0A220MEW4</accession>
<dbReference type="InterPro" id="IPR029068">
    <property type="entry name" value="Glyas_Bleomycin-R_OHBP_Dase"/>
</dbReference>
<keyword evidence="2" id="KW-0560">Oxidoreductase</keyword>
<protein>
    <submittedName>
        <fullName evidence="2">Glyoxalase/bleomycin resistance/dioxygenase family protein</fullName>
    </submittedName>
</protein>
<keyword evidence="2" id="KW-0223">Dioxygenase</keyword>
<evidence type="ECO:0000313" key="2">
    <source>
        <dbReference type="EMBL" id="ASJ53492.1"/>
    </source>
</evidence>